<feature type="compositionally biased region" description="Basic and acidic residues" evidence="1">
    <location>
        <begin position="431"/>
        <end position="454"/>
    </location>
</feature>
<accession>K0R2T6</accession>
<evidence type="ECO:0000313" key="4">
    <source>
        <dbReference type="EMBL" id="EJK45559.1"/>
    </source>
</evidence>
<dbReference type="CDD" id="cd08161">
    <property type="entry name" value="SET"/>
    <property type="match status" value="1"/>
</dbReference>
<protein>
    <recommendedName>
        <fullName evidence="3">SET domain-containing protein</fullName>
    </recommendedName>
</protein>
<evidence type="ECO:0000256" key="2">
    <source>
        <dbReference type="SAM" id="SignalP"/>
    </source>
</evidence>
<dbReference type="Gene3D" id="2.170.270.10">
    <property type="entry name" value="SET domain"/>
    <property type="match status" value="1"/>
</dbReference>
<dbReference type="AlphaFoldDB" id="K0R2T6"/>
<dbReference type="Pfam" id="PF00856">
    <property type="entry name" value="SET"/>
    <property type="match status" value="1"/>
</dbReference>
<dbReference type="Proteomes" id="UP000266841">
    <property type="component" value="Unassembled WGS sequence"/>
</dbReference>
<organism evidence="4 5">
    <name type="scientific">Thalassiosira oceanica</name>
    <name type="common">Marine diatom</name>
    <dbReference type="NCBI Taxonomy" id="159749"/>
    <lineage>
        <taxon>Eukaryota</taxon>
        <taxon>Sar</taxon>
        <taxon>Stramenopiles</taxon>
        <taxon>Ochrophyta</taxon>
        <taxon>Bacillariophyta</taxon>
        <taxon>Coscinodiscophyceae</taxon>
        <taxon>Thalassiosirophycidae</taxon>
        <taxon>Thalassiosirales</taxon>
        <taxon>Thalassiosiraceae</taxon>
        <taxon>Thalassiosira</taxon>
    </lineage>
</organism>
<evidence type="ECO:0000313" key="5">
    <source>
        <dbReference type="Proteomes" id="UP000266841"/>
    </source>
</evidence>
<sequence length="514" mass="57728">MNFPLHALRLAIVMAAATASRSGKPGVLRVDDEQEQQHGRRAKASAKSSKCLANREFCGDDAEACCSGFCDSTCYEEMRNRRLRTTPTQHKAPPPLPDFYTFNPVLDDHDWMNFNLNSFRDALQCSAIVNENRPIHDASTWAELRSVYEDVVGSERSSITSASRNLDADKRSFMRPSSVDVSTLLQVKEIPGKGRGLVASRDIEKGEHLWSDVYLGEFLQKVNNLALLPGYNQALPSRYRAATFHKRADLNRFLAVLPTELACDVILWTYQSDDEGDDFYYSVHLDLGTFCNHGGAEGTNIEWIHGDVVDTAIASRKIAAGEEILCNYNQDNFPAAACGVAFFYLLSGSRLSLLHGWVSKDFKSNPEIAPTCTTRQPIPVEARGGAPKPHKNKHQQNPAIPCYVMPQKKTKKTKLSPAATSEKKDRKRLRERAERACQAKKREDPDVRDKENFQKRARRIQAPGYRDSATEMDVKAAYRMLALRFHPQTRTTNPEQTGIMTRDQATSHFNISSL</sequence>
<feature type="signal peptide" evidence="2">
    <location>
        <begin position="1"/>
        <end position="19"/>
    </location>
</feature>
<feature type="compositionally biased region" description="Basic and acidic residues" evidence="1">
    <location>
        <begin position="29"/>
        <end position="38"/>
    </location>
</feature>
<dbReference type="SUPFAM" id="SSF82199">
    <property type="entry name" value="SET domain"/>
    <property type="match status" value="1"/>
</dbReference>
<dbReference type="InterPro" id="IPR046341">
    <property type="entry name" value="SET_dom_sf"/>
</dbReference>
<feature type="domain" description="SET" evidence="3">
    <location>
        <begin position="183"/>
        <end position="329"/>
    </location>
</feature>
<keyword evidence="2" id="KW-0732">Signal</keyword>
<proteinExistence type="predicted"/>
<dbReference type="OrthoDB" id="265717at2759"/>
<dbReference type="EMBL" id="AGNL01048424">
    <property type="protein sequence ID" value="EJK45559.1"/>
    <property type="molecule type" value="Genomic_DNA"/>
</dbReference>
<feature type="region of interest" description="Disordered" evidence="1">
    <location>
        <begin position="23"/>
        <end position="45"/>
    </location>
</feature>
<feature type="chain" id="PRO_5003838826" description="SET domain-containing protein" evidence="2">
    <location>
        <begin position="20"/>
        <end position="514"/>
    </location>
</feature>
<keyword evidence="5" id="KW-1185">Reference proteome</keyword>
<reference evidence="4 5" key="1">
    <citation type="journal article" date="2012" name="Genome Biol.">
        <title>Genome and low-iron response of an oceanic diatom adapted to chronic iron limitation.</title>
        <authorList>
            <person name="Lommer M."/>
            <person name="Specht M."/>
            <person name="Roy A.S."/>
            <person name="Kraemer L."/>
            <person name="Andreson R."/>
            <person name="Gutowska M.A."/>
            <person name="Wolf J."/>
            <person name="Bergner S.V."/>
            <person name="Schilhabel M.B."/>
            <person name="Klostermeier U.C."/>
            <person name="Beiko R.G."/>
            <person name="Rosenstiel P."/>
            <person name="Hippler M."/>
            <person name="Laroche J."/>
        </authorList>
    </citation>
    <scope>NUCLEOTIDE SEQUENCE [LARGE SCALE GENOMIC DNA]</scope>
    <source>
        <strain evidence="4 5">CCMP1005</strain>
    </source>
</reference>
<evidence type="ECO:0000259" key="3">
    <source>
        <dbReference type="PROSITE" id="PS50280"/>
    </source>
</evidence>
<feature type="region of interest" description="Disordered" evidence="1">
    <location>
        <begin position="377"/>
        <end position="459"/>
    </location>
</feature>
<evidence type="ECO:0000256" key="1">
    <source>
        <dbReference type="SAM" id="MobiDB-lite"/>
    </source>
</evidence>
<gene>
    <name evidence="4" type="ORF">THAOC_35822</name>
</gene>
<dbReference type="InterPro" id="IPR001214">
    <property type="entry name" value="SET_dom"/>
</dbReference>
<name>K0R2T6_THAOC</name>
<dbReference type="PROSITE" id="PS50280">
    <property type="entry name" value="SET"/>
    <property type="match status" value="1"/>
</dbReference>
<comment type="caution">
    <text evidence="4">The sequence shown here is derived from an EMBL/GenBank/DDBJ whole genome shotgun (WGS) entry which is preliminary data.</text>
</comment>